<dbReference type="SUPFAM" id="SSF69742">
    <property type="entry name" value="Glutamyl tRNA-reductase catalytic, N-terminal domain"/>
    <property type="match status" value="1"/>
</dbReference>
<dbReference type="InterPro" id="IPR015895">
    <property type="entry name" value="4pyrrol_synth_GluRdtase_N"/>
</dbReference>
<feature type="domain" description="Quinate/shikimate 5-dehydrogenase/glutamyl-tRNA reductase" evidence="11">
    <location>
        <begin position="182"/>
        <end position="313"/>
    </location>
</feature>
<evidence type="ECO:0000256" key="3">
    <source>
        <dbReference type="ARBA" id="ARBA00012970"/>
    </source>
</evidence>
<dbReference type="PROSITE" id="PS00747">
    <property type="entry name" value="GLUTR"/>
    <property type="match status" value="1"/>
</dbReference>
<dbReference type="Pfam" id="PF05201">
    <property type="entry name" value="GlutR_N"/>
    <property type="match status" value="1"/>
</dbReference>
<dbReference type="InterPro" id="IPR036291">
    <property type="entry name" value="NAD(P)-bd_dom_sf"/>
</dbReference>
<comment type="domain">
    <text evidence="8">Possesses an unusual extended V-shaped dimeric structure with each monomer consisting of three distinct domains arranged along a curved 'spinal' alpha-helix. The N-terminal catalytic domain specifically recognizes the glutamate moiety of the substrate. The second domain is the NADPH-binding domain, and the third C-terminal domain is responsible for dimerization.</text>
</comment>
<keyword evidence="5 8" id="KW-0560">Oxidoreductase</keyword>
<dbReference type="Gene3D" id="3.30.460.30">
    <property type="entry name" value="Glutamyl-tRNA reductase, N-terminal domain"/>
    <property type="match status" value="1"/>
</dbReference>
<feature type="active site" description="Nucleophile" evidence="8">
    <location>
        <position position="42"/>
    </location>
</feature>
<name>A0ABP9FPZ7_9MICC</name>
<evidence type="ECO:0000313" key="13">
    <source>
        <dbReference type="EMBL" id="GAA4911393.1"/>
    </source>
</evidence>
<comment type="similarity">
    <text evidence="2 8 9">Belongs to the glutamyl-tRNA reductase family.</text>
</comment>
<accession>A0ABP9FPZ7</accession>
<evidence type="ECO:0000256" key="4">
    <source>
        <dbReference type="ARBA" id="ARBA00022857"/>
    </source>
</evidence>
<evidence type="ECO:0000256" key="9">
    <source>
        <dbReference type="RuleBase" id="RU000584"/>
    </source>
</evidence>
<sequence>MVLFSLVATHTDLDLETVGTLSSGAADVAASVDLPAVTLATCNRLEIYAETPSSSVEAVRESRERLLDAVAEASGLDRETVARSFKTLVEDDAVSHLFEVGAGLDSAVIGEREIAGQVRRSLNEAQSAGTVSGGLTKLFETATRTAKEVGAKTALGSRGRSIVSVALDIAGDMRGDGAAFYRDANVVLIGTGAYAGTTLAQLAEREVPAISVFSGSGRAESFLDERRRFLGERAENVRALSMGELAEAFRNADVIIGCSGGNRQITAAEIRSLAGLEEHGRSLTVIDLALTHDFTPDVAELPGVELITLESVKVAAPEETEDSVDQARAVVAESVQQYLTERRERSADDAIVALRRHTQQVLDEEMERVRKAHGCTAAAEEVEFAMRRIVRKLLHTPTVRARELAAQGRTEDYVAALEAVFGLEVAPREQEGVREKPARRRRAEEFSAAELAQMAAYLQQVPDGGFCRHHKPGEFSIERLPAVAQLRQSA</sequence>
<dbReference type="SUPFAM" id="SSF51735">
    <property type="entry name" value="NAD(P)-binding Rossmann-fold domains"/>
    <property type="match status" value="1"/>
</dbReference>
<feature type="binding site" evidence="8">
    <location>
        <begin position="190"/>
        <end position="195"/>
    </location>
    <ligand>
        <name>NADP(+)</name>
        <dbReference type="ChEBI" id="CHEBI:58349"/>
    </ligand>
</feature>
<feature type="site" description="Important for activity" evidence="8">
    <location>
        <position position="96"/>
    </location>
</feature>
<dbReference type="InterPro" id="IPR015896">
    <property type="entry name" value="4pyrrol_synth_GluRdtase_dimer"/>
</dbReference>
<gene>
    <name evidence="8" type="primary">hemA</name>
    <name evidence="13" type="ORF">GCM10025790_02230</name>
</gene>
<feature type="binding site" evidence="8">
    <location>
        <position position="106"/>
    </location>
    <ligand>
        <name>substrate</name>
    </ligand>
</feature>
<dbReference type="Pfam" id="PF01488">
    <property type="entry name" value="Shikimate_DH"/>
    <property type="match status" value="1"/>
</dbReference>
<comment type="catalytic activity">
    <reaction evidence="7 8 9">
        <text>(S)-4-amino-5-oxopentanoate + tRNA(Glu) + NADP(+) = L-glutamyl-tRNA(Glu) + NADPH + H(+)</text>
        <dbReference type="Rhea" id="RHEA:12344"/>
        <dbReference type="Rhea" id="RHEA-COMP:9663"/>
        <dbReference type="Rhea" id="RHEA-COMP:9680"/>
        <dbReference type="ChEBI" id="CHEBI:15378"/>
        <dbReference type="ChEBI" id="CHEBI:57501"/>
        <dbReference type="ChEBI" id="CHEBI:57783"/>
        <dbReference type="ChEBI" id="CHEBI:58349"/>
        <dbReference type="ChEBI" id="CHEBI:78442"/>
        <dbReference type="ChEBI" id="CHEBI:78520"/>
        <dbReference type="EC" id="1.2.1.70"/>
    </reaction>
</comment>
<comment type="miscellaneous">
    <text evidence="8">During catalysis, the active site Cys acts as a nucleophile attacking the alpha-carbonyl group of tRNA-bound glutamate with the formation of a thioester intermediate between enzyme and glutamate, and the concomitant release of tRNA(Glu). The thioester intermediate is finally reduced by direct hydride transfer from NADPH, to form the product GSA.</text>
</comment>
<feature type="domain" description="Glutamyl-tRNA reductase N-terminal" evidence="12">
    <location>
        <begin position="35"/>
        <end position="153"/>
    </location>
</feature>
<dbReference type="EC" id="1.2.1.70" evidence="3 8"/>
<keyword evidence="14" id="KW-1185">Reference proteome</keyword>
<evidence type="ECO:0000259" key="10">
    <source>
        <dbReference type="Pfam" id="PF00745"/>
    </source>
</evidence>
<comment type="function">
    <text evidence="8">Catalyzes the NADPH-dependent reduction of glutamyl-tRNA(Glu) to glutamate 1-semialdehyde (GSA).</text>
</comment>
<dbReference type="NCBIfam" id="NF000750">
    <property type="entry name" value="PRK00045.3-4"/>
    <property type="match status" value="1"/>
</dbReference>
<reference evidence="14" key="1">
    <citation type="journal article" date="2019" name="Int. J. Syst. Evol. Microbiol.">
        <title>The Global Catalogue of Microorganisms (GCM) 10K type strain sequencing project: providing services to taxonomists for standard genome sequencing and annotation.</title>
        <authorList>
            <consortium name="The Broad Institute Genomics Platform"/>
            <consortium name="The Broad Institute Genome Sequencing Center for Infectious Disease"/>
            <person name="Wu L."/>
            <person name="Ma J."/>
        </authorList>
    </citation>
    <scope>NUCLEOTIDE SEQUENCE [LARGE SCALE GENOMIC DNA]</scope>
    <source>
        <strain evidence="14">JCM 19129</strain>
    </source>
</reference>
<dbReference type="NCBIfam" id="TIGR01035">
    <property type="entry name" value="hemA"/>
    <property type="match status" value="1"/>
</dbReference>
<evidence type="ECO:0000259" key="11">
    <source>
        <dbReference type="Pfam" id="PF01488"/>
    </source>
</evidence>
<feature type="binding site" evidence="8">
    <location>
        <begin position="41"/>
        <end position="44"/>
    </location>
    <ligand>
        <name>substrate</name>
    </ligand>
</feature>
<dbReference type="PANTHER" id="PTHR43013">
    <property type="entry name" value="GLUTAMYL-TRNA REDUCTASE"/>
    <property type="match status" value="1"/>
</dbReference>
<feature type="domain" description="Tetrapyrrole biosynthesis glutamyl-tRNA reductase dimerisation" evidence="10">
    <location>
        <begin position="326"/>
        <end position="423"/>
    </location>
</feature>
<evidence type="ECO:0000256" key="8">
    <source>
        <dbReference type="HAMAP-Rule" id="MF_00087"/>
    </source>
</evidence>
<dbReference type="Gene3D" id="3.40.50.720">
    <property type="entry name" value="NAD(P)-binding Rossmann-like Domain"/>
    <property type="match status" value="1"/>
</dbReference>
<dbReference type="InterPro" id="IPR036343">
    <property type="entry name" value="GluRdtase_N_sf"/>
</dbReference>
<dbReference type="HAMAP" id="MF_00087">
    <property type="entry name" value="Glu_tRNA_reductase"/>
    <property type="match status" value="1"/>
</dbReference>
<dbReference type="InterPro" id="IPR000343">
    <property type="entry name" value="4pyrrol_synth_GluRdtase"/>
</dbReference>
<keyword evidence="6 8" id="KW-0627">Porphyrin biosynthesis</keyword>
<evidence type="ECO:0000256" key="1">
    <source>
        <dbReference type="ARBA" id="ARBA00005059"/>
    </source>
</evidence>
<feature type="binding site" evidence="8">
    <location>
        <begin position="111"/>
        <end position="113"/>
    </location>
    <ligand>
        <name>substrate</name>
    </ligand>
</feature>
<comment type="pathway">
    <text evidence="1 8 9">Porphyrin-containing compound metabolism; protoporphyrin-IX biosynthesis; 5-aminolevulinate from L-glutamyl-tRNA(Glu): step 1/2.</text>
</comment>
<dbReference type="Proteomes" id="UP001500368">
    <property type="component" value="Unassembled WGS sequence"/>
</dbReference>
<dbReference type="SUPFAM" id="SSF69075">
    <property type="entry name" value="Glutamyl tRNA-reductase dimerization domain"/>
    <property type="match status" value="1"/>
</dbReference>
<organism evidence="13 14">
    <name type="scientific">Nesterenkonia rhizosphaerae</name>
    <dbReference type="NCBI Taxonomy" id="1348272"/>
    <lineage>
        <taxon>Bacteria</taxon>
        <taxon>Bacillati</taxon>
        <taxon>Actinomycetota</taxon>
        <taxon>Actinomycetes</taxon>
        <taxon>Micrococcales</taxon>
        <taxon>Micrococcaceae</taxon>
        <taxon>Nesterenkonia</taxon>
    </lineage>
</organism>
<keyword evidence="4 8" id="KW-0521">NADP</keyword>
<evidence type="ECO:0000313" key="14">
    <source>
        <dbReference type="Proteomes" id="UP001500368"/>
    </source>
</evidence>
<dbReference type="PIRSF" id="PIRSF000445">
    <property type="entry name" value="4pyrrol_synth_GluRdtase"/>
    <property type="match status" value="1"/>
</dbReference>
<protein>
    <recommendedName>
        <fullName evidence="3 8">Glutamyl-tRNA reductase</fullName>
        <shortName evidence="8">GluTR</shortName>
        <ecNumber evidence="3 8">1.2.1.70</ecNumber>
    </recommendedName>
</protein>
<evidence type="ECO:0000256" key="7">
    <source>
        <dbReference type="ARBA" id="ARBA00047464"/>
    </source>
</evidence>
<feature type="binding site" evidence="8">
    <location>
        <position position="117"/>
    </location>
    <ligand>
        <name>substrate</name>
    </ligand>
</feature>
<evidence type="ECO:0000256" key="5">
    <source>
        <dbReference type="ARBA" id="ARBA00023002"/>
    </source>
</evidence>
<dbReference type="RefSeq" id="WP_345476288.1">
    <property type="nucleotide sequence ID" value="NZ_BAABLW010000001.1"/>
</dbReference>
<dbReference type="InterPro" id="IPR036453">
    <property type="entry name" value="GluRdtase_dimer_dom_sf"/>
</dbReference>
<evidence type="ECO:0000259" key="12">
    <source>
        <dbReference type="Pfam" id="PF05201"/>
    </source>
</evidence>
<dbReference type="EMBL" id="BAABLW010000001">
    <property type="protein sequence ID" value="GAA4911393.1"/>
    <property type="molecule type" value="Genomic_DNA"/>
</dbReference>
<comment type="caution">
    <text evidence="13">The sequence shown here is derived from an EMBL/GenBank/DDBJ whole genome shotgun (WGS) entry which is preliminary data.</text>
</comment>
<evidence type="ECO:0000256" key="6">
    <source>
        <dbReference type="ARBA" id="ARBA00023244"/>
    </source>
</evidence>
<comment type="subunit">
    <text evidence="8">Homodimer.</text>
</comment>
<proteinExistence type="inferred from homology"/>
<dbReference type="PANTHER" id="PTHR43013:SF1">
    <property type="entry name" value="GLUTAMYL-TRNA REDUCTASE"/>
    <property type="match status" value="1"/>
</dbReference>
<dbReference type="InterPro" id="IPR018214">
    <property type="entry name" value="GluRdtase_CS"/>
</dbReference>
<dbReference type="InterPro" id="IPR006151">
    <property type="entry name" value="Shikm_DH/Glu-tRNA_Rdtase"/>
</dbReference>
<dbReference type="Pfam" id="PF00745">
    <property type="entry name" value="GlutR_dimer"/>
    <property type="match status" value="1"/>
</dbReference>
<evidence type="ECO:0000256" key="2">
    <source>
        <dbReference type="ARBA" id="ARBA00005916"/>
    </source>
</evidence>